<dbReference type="PANTHER" id="PTHR32322">
    <property type="entry name" value="INNER MEMBRANE TRANSPORTER"/>
    <property type="match status" value="1"/>
</dbReference>
<comment type="subcellular location">
    <subcellularLocation>
        <location evidence="1">Membrane</location>
        <topology evidence="1">Multi-pass membrane protein</topology>
    </subcellularLocation>
</comment>
<dbReference type="PANTHER" id="PTHR32322:SF9">
    <property type="entry name" value="AMINO-ACID METABOLITE EFFLUX PUMP-RELATED"/>
    <property type="match status" value="1"/>
</dbReference>
<evidence type="ECO:0000256" key="4">
    <source>
        <dbReference type="ARBA" id="ARBA00023136"/>
    </source>
</evidence>
<evidence type="ECO:0000256" key="5">
    <source>
        <dbReference type="SAM" id="Phobius"/>
    </source>
</evidence>
<dbReference type="EMBL" id="CAFBNO010000019">
    <property type="protein sequence ID" value="CAB4953842.1"/>
    <property type="molecule type" value="Genomic_DNA"/>
</dbReference>
<feature type="transmembrane region" description="Helical" evidence="5">
    <location>
        <begin position="182"/>
        <end position="203"/>
    </location>
</feature>
<feature type="transmembrane region" description="Helical" evidence="5">
    <location>
        <begin position="126"/>
        <end position="144"/>
    </location>
</feature>
<accession>A0A6J7KI09</accession>
<dbReference type="GO" id="GO:0016020">
    <property type="term" value="C:membrane"/>
    <property type="evidence" value="ECO:0007669"/>
    <property type="project" value="UniProtKB-SubCell"/>
</dbReference>
<evidence type="ECO:0000313" key="7">
    <source>
        <dbReference type="EMBL" id="CAB4953842.1"/>
    </source>
</evidence>
<evidence type="ECO:0000256" key="3">
    <source>
        <dbReference type="ARBA" id="ARBA00022989"/>
    </source>
</evidence>
<dbReference type="InterPro" id="IPR050638">
    <property type="entry name" value="AA-Vitamin_Transporters"/>
</dbReference>
<keyword evidence="2 5" id="KW-0812">Transmembrane</keyword>
<evidence type="ECO:0000256" key="2">
    <source>
        <dbReference type="ARBA" id="ARBA00022692"/>
    </source>
</evidence>
<feature type="domain" description="EamA" evidence="6">
    <location>
        <begin position="152"/>
        <end position="287"/>
    </location>
</feature>
<feature type="transmembrane region" description="Helical" evidence="5">
    <location>
        <begin position="270"/>
        <end position="287"/>
    </location>
</feature>
<protein>
    <submittedName>
        <fullName evidence="7">Unannotated protein</fullName>
    </submittedName>
</protein>
<dbReference type="Gene3D" id="1.10.3730.20">
    <property type="match status" value="1"/>
</dbReference>
<feature type="transmembrane region" description="Helical" evidence="5">
    <location>
        <begin position="64"/>
        <end position="82"/>
    </location>
</feature>
<feature type="domain" description="EamA" evidence="6">
    <location>
        <begin position="4"/>
        <end position="139"/>
    </location>
</feature>
<dbReference type="InterPro" id="IPR000620">
    <property type="entry name" value="EamA_dom"/>
</dbReference>
<name>A0A6J7KI09_9ZZZZ</name>
<organism evidence="7">
    <name type="scientific">freshwater metagenome</name>
    <dbReference type="NCBI Taxonomy" id="449393"/>
    <lineage>
        <taxon>unclassified sequences</taxon>
        <taxon>metagenomes</taxon>
        <taxon>ecological metagenomes</taxon>
    </lineage>
</organism>
<feature type="transmembrane region" description="Helical" evidence="5">
    <location>
        <begin position="33"/>
        <end position="52"/>
    </location>
</feature>
<reference evidence="7" key="1">
    <citation type="submission" date="2020-05" db="EMBL/GenBank/DDBJ databases">
        <authorList>
            <person name="Chiriac C."/>
            <person name="Salcher M."/>
            <person name="Ghai R."/>
            <person name="Kavagutti S V."/>
        </authorList>
    </citation>
    <scope>NUCLEOTIDE SEQUENCE</scope>
</reference>
<keyword evidence="4 5" id="KW-0472">Membrane</keyword>
<dbReference type="InterPro" id="IPR037185">
    <property type="entry name" value="EmrE-like"/>
</dbReference>
<feature type="transmembrane region" description="Helical" evidence="5">
    <location>
        <begin position="150"/>
        <end position="170"/>
    </location>
</feature>
<evidence type="ECO:0000259" key="6">
    <source>
        <dbReference type="Pfam" id="PF00892"/>
    </source>
</evidence>
<dbReference type="Pfam" id="PF00892">
    <property type="entry name" value="EamA"/>
    <property type="match status" value="2"/>
</dbReference>
<evidence type="ECO:0000256" key="1">
    <source>
        <dbReference type="ARBA" id="ARBA00004141"/>
    </source>
</evidence>
<feature type="transmembrane region" description="Helical" evidence="5">
    <location>
        <begin position="94"/>
        <end position="114"/>
    </location>
</feature>
<keyword evidence="3 5" id="KW-1133">Transmembrane helix</keyword>
<feature type="transmembrane region" description="Helical" evidence="5">
    <location>
        <begin position="247"/>
        <end position="264"/>
    </location>
</feature>
<proteinExistence type="predicted"/>
<dbReference type="SUPFAM" id="SSF103481">
    <property type="entry name" value="Multidrug resistance efflux transporter EmrE"/>
    <property type="match status" value="2"/>
</dbReference>
<feature type="transmembrane region" description="Helical" evidence="5">
    <location>
        <begin position="215"/>
        <end position="235"/>
    </location>
</feature>
<dbReference type="AlphaFoldDB" id="A0A6J7KI09"/>
<gene>
    <name evidence="7" type="ORF">UFOPK3837_00609</name>
</gene>
<sequence>MSRKGLLLFLACGLAWGVPYFFIKVAAEDFSPSMIILARVVIGAAALAPLAIKRGAFMPALKAWKVSLAFALFEMAGPWWLVTTAEKGHISSGLAGLLIATVPFFAMAVTYYYLGEKSAVHKKNVFGLAIGFVGIFLLVGIDAFTQNLEIVWVGAIVLAAVGYAIAPAIASKEAPQVERIGIIVVSMIFVAIIYVIPAAITPYATGVTSPKWESWVALLVLGVVCSAIAFVLFFALMKEIGLSRATLITYVNTAVAILLGVLFASEPLTIGMWVGFPLVAAGSYLASRRHTSP</sequence>